<proteinExistence type="predicted"/>
<dbReference type="VEuPathDB" id="FungiDB:ASPGLDRAFT_1515759"/>
<accession>A0A1L9VMX7</accession>
<organism evidence="2 3">
    <name type="scientific">Aspergillus glaucus CBS 516.65</name>
    <dbReference type="NCBI Taxonomy" id="1160497"/>
    <lineage>
        <taxon>Eukaryota</taxon>
        <taxon>Fungi</taxon>
        <taxon>Dikarya</taxon>
        <taxon>Ascomycota</taxon>
        <taxon>Pezizomycotina</taxon>
        <taxon>Eurotiomycetes</taxon>
        <taxon>Eurotiomycetidae</taxon>
        <taxon>Eurotiales</taxon>
        <taxon>Aspergillaceae</taxon>
        <taxon>Aspergillus</taxon>
        <taxon>Aspergillus subgen. Aspergillus</taxon>
    </lineage>
</organism>
<feature type="compositionally biased region" description="Polar residues" evidence="1">
    <location>
        <begin position="1"/>
        <end position="11"/>
    </location>
</feature>
<name>A0A1L9VMX7_ASPGL</name>
<keyword evidence="3" id="KW-1185">Reference proteome</keyword>
<sequence>MNASMDGGQNSPMPPARKSAKIPDPPTLTDGKVLRFEDWLLLMNQNLAANADHFDTPQLRMAYVASRCECKAHKHITPRMRDDVLNPYIDSKDMLDHLKTIYSDLNRVATVKHQFRQLYIKIGDKFHDSLSEFLYLATEAVSRKMIGRMNSTPS</sequence>
<dbReference type="RefSeq" id="XP_022401971.1">
    <property type="nucleotide sequence ID" value="XM_022542265.1"/>
</dbReference>
<dbReference type="GeneID" id="34458526"/>
<dbReference type="AlphaFoldDB" id="A0A1L9VMX7"/>
<dbReference type="Proteomes" id="UP000184300">
    <property type="component" value="Unassembled WGS sequence"/>
</dbReference>
<evidence type="ECO:0000313" key="2">
    <source>
        <dbReference type="EMBL" id="OJJ85273.1"/>
    </source>
</evidence>
<gene>
    <name evidence="2" type="ORF">ASPGLDRAFT_1515759</name>
</gene>
<evidence type="ECO:0000313" key="3">
    <source>
        <dbReference type="Proteomes" id="UP000184300"/>
    </source>
</evidence>
<protein>
    <submittedName>
        <fullName evidence="2">Uncharacterized protein</fullName>
    </submittedName>
</protein>
<dbReference type="STRING" id="1160497.A0A1L9VMX7"/>
<dbReference type="EMBL" id="KV878895">
    <property type="protein sequence ID" value="OJJ85273.1"/>
    <property type="molecule type" value="Genomic_DNA"/>
</dbReference>
<evidence type="ECO:0000256" key="1">
    <source>
        <dbReference type="SAM" id="MobiDB-lite"/>
    </source>
</evidence>
<reference evidence="3" key="1">
    <citation type="journal article" date="2017" name="Genome Biol.">
        <title>Comparative genomics reveals high biological diversity and specific adaptations in the industrially and medically important fungal genus Aspergillus.</title>
        <authorList>
            <person name="de Vries R.P."/>
            <person name="Riley R."/>
            <person name="Wiebenga A."/>
            <person name="Aguilar-Osorio G."/>
            <person name="Amillis S."/>
            <person name="Uchima C.A."/>
            <person name="Anderluh G."/>
            <person name="Asadollahi M."/>
            <person name="Askin M."/>
            <person name="Barry K."/>
            <person name="Battaglia E."/>
            <person name="Bayram O."/>
            <person name="Benocci T."/>
            <person name="Braus-Stromeyer S.A."/>
            <person name="Caldana C."/>
            <person name="Canovas D."/>
            <person name="Cerqueira G.C."/>
            <person name="Chen F."/>
            <person name="Chen W."/>
            <person name="Choi C."/>
            <person name="Clum A."/>
            <person name="Dos Santos R.A."/>
            <person name="Damasio A.R."/>
            <person name="Diallinas G."/>
            <person name="Emri T."/>
            <person name="Fekete E."/>
            <person name="Flipphi M."/>
            <person name="Freyberg S."/>
            <person name="Gallo A."/>
            <person name="Gournas C."/>
            <person name="Habgood R."/>
            <person name="Hainaut M."/>
            <person name="Harispe M.L."/>
            <person name="Henrissat B."/>
            <person name="Hilden K.S."/>
            <person name="Hope R."/>
            <person name="Hossain A."/>
            <person name="Karabika E."/>
            <person name="Karaffa L."/>
            <person name="Karanyi Z."/>
            <person name="Krasevec N."/>
            <person name="Kuo A."/>
            <person name="Kusch H."/>
            <person name="LaButti K."/>
            <person name="Lagendijk E.L."/>
            <person name="Lapidus A."/>
            <person name="Levasseur A."/>
            <person name="Lindquist E."/>
            <person name="Lipzen A."/>
            <person name="Logrieco A.F."/>
            <person name="MacCabe A."/>
            <person name="Maekelae M.R."/>
            <person name="Malavazi I."/>
            <person name="Melin P."/>
            <person name="Meyer V."/>
            <person name="Mielnichuk N."/>
            <person name="Miskei M."/>
            <person name="Molnar A.P."/>
            <person name="Mule G."/>
            <person name="Ngan C.Y."/>
            <person name="Orejas M."/>
            <person name="Orosz E."/>
            <person name="Ouedraogo J.P."/>
            <person name="Overkamp K.M."/>
            <person name="Park H.-S."/>
            <person name="Perrone G."/>
            <person name="Piumi F."/>
            <person name="Punt P.J."/>
            <person name="Ram A.F."/>
            <person name="Ramon A."/>
            <person name="Rauscher S."/>
            <person name="Record E."/>
            <person name="Riano-Pachon D.M."/>
            <person name="Robert V."/>
            <person name="Roehrig J."/>
            <person name="Ruller R."/>
            <person name="Salamov A."/>
            <person name="Salih N.S."/>
            <person name="Samson R.A."/>
            <person name="Sandor E."/>
            <person name="Sanguinetti M."/>
            <person name="Schuetze T."/>
            <person name="Sepcic K."/>
            <person name="Shelest E."/>
            <person name="Sherlock G."/>
            <person name="Sophianopoulou V."/>
            <person name="Squina F.M."/>
            <person name="Sun H."/>
            <person name="Susca A."/>
            <person name="Todd R.B."/>
            <person name="Tsang A."/>
            <person name="Unkles S.E."/>
            <person name="van de Wiele N."/>
            <person name="van Rossen-Uffink D."/>
            <person name="Oliveira J.V."/>
            <person name="Vesth T.C."/>
            <person name="Visser J."/>
            <person name="Yu J.-H."/>
            <person name="Zhou M."/>
            <person name="Andersen M.R."/>
            <person name="Archer D.B."/>
            <person name="Baker S.E."/>
            <person name="Benoit I."/>
            <person name="Brakhage A.A."/>
            <person name="Braus G.H."/>
            <person name="Fischer R."/>
            <person name="Frisvad J.C."/>
            <person name="Goldman G.H."/>
            <person name="Houbraken J."/>
            <person name="Oakley B."/>
            <person name="Pocsi I."/>
            <person name="Scazzocchio C."/>
            <person name="Seiboth B."/>
            <person name="vanKuyk P.A."/>
            <person name="Wortman J."/>
            <person name="Dyer P.S."/>
            <person name="Grigoriev I.V."/>
        </authorList>
    </citation>
    <scope>NUCLEOTIDE SEQUENCE [LARGE SCALE GENOMIC DNA]</scope>
    <source>
        <strain evidence="3">CBS 516.65</strain>
    </source>
</reference>
<dbReference type="OrthoDB" id="4509994at2759"/>
<feature type="region of interest" description="Disordered" evidence="1">
    <location>
        <begin position="1"/>
        <end position="29"/>
    </location>
</feature>